<sequence>MFLEYFWKVMAVCVLLANAICCAKDENLLAENYLPDIELNKQPFATVNDVGFDRSKEYEGIYEFNNGISNPIDKGTFQSLFGEAQELTEKSETRLAKRNPEGEFIKMMRFFLKQKKNKNLADNILRSMLQEYSMKSP</sequence>
<keyword evidence="1" id="KW-0732">Signal</keyword>
<dbReference type="Proteomes" id="UP001642483">
    <property type="component" value="Unassembled WGS sequence"/>
</dbReference>
<name>A0ABP0GW44_CLALP</name>
<gene>
    <name evidence="2" type="ORF">CVLEPA_LOCUS28812</name>
</gene>
<reference evidence="2 3" key="1">
    <citation type="submission" date="2024-02" db="EMBL/GenBank/DDBJ databases">
        <authorList>
            <person name="Daric V."/>
            <person name="Darras S."/>
        </authorList>
    </citation>
    <scope>NUCLEOTIDE SEQUENCE [LARGE SCALE GENOMIC DNA]</scope>
</reference>
<organism evidence="2 3">
    <name type="scientific">Clavelina lepadiformis</name>
    <name type="common">Light-bulb sea squirt</name>
    <name type="synonym">Ascidia lepadiformis</name>
    <dbReference type="NCBI Taxonomy" id="159417"/>
    <lineage>
        <taxon>Eukaryota</taxon>
        <taxon>Metazoa</taxon>
        <taxon>Chordata</taxon>
        <taxon>Tunicata</taxon>
        <taxon>Ascidiacea</taxon>
        <taxon>Aplousobranchia</taxon>
        <taxon>Clavelinidae</taxon>
        <taxon>Clavelina</taxon>
    </lineage>
</organism>
<feature type="signal peptide" evidence="1">
    <location>
        <begin position="1"/>
        <end position="19"/>
    </location>
</feature>
<protein>
    <submittedName>
        <fullName evidence="2">Uncharacterized protein</fullName>
    </submittedName>
</protein>
<dbReference type="EMBL" id="CAWYQH010000152">
    <property type="protein sequence ID" value="CAK8695548.1"/>
    <property type="molecule type" value="Genomic_DNA"/>
</dbReference>
<keyword evidence="3" id="KW-1185">Reference proteome</keyword>
<evidence type="ECO:0000313" key="2">
    <source>
        <dbReference type="EMBL" id="CAK8695548.1"/>
    </source>
</evidence>
<accession>A0ABP0GW44</accession>
<evidence type="ECO:0000313" key="3">
    <source>
        <dbReference type="Proteomes" id="UP001642483"/>
    </source>
</evidence>
<comment type="caution">
    <text evidence="2">The sequence shown here is derived from an EMBL/GenBank/DDBJ whole genome shotgun (WGS) entry which is preliminary data.</text>
</comment>
<feature type="chain" id="PRO_5047121204" evidence="1">
    <location>
        <begin position="20"/>
        <end position="137"/>
    </location>
</feature>
<evidence type="ECO:0000256" key="1">
    <source>
        <dbReference type="SAM" id="SignalP"/>
    </source>
</evidence>
<proteinExistence type="predicted"/>